<dbReference type="Proteomes" id="UP000234323">
    <property type="component" value="Unassembled WGS sequence"/>
</dbReference>
<dbReference type="VEuPathDB" id="FungiDB:RhiirFUN_004738"/>
<organism evidence="1 2">
    <name type="scientific">Rhizophagus irregularis</name>
    <dbReference type="NCBI Taxonomy" id="588596"/>
    <lineage>
        <taxon>Eukaryota</taxon>
        <taxon>Fungi</taxon>
        <taxon>Fungi incertae sedis</taxon>
        <taxon>Mucoromycota</taxon>
        <taxon>Glomeromycotina</taxon>
        <taxon>Glomeromycetes</taxon>
        <taxon>Glomerales</taxon>
        <taxon>Glomeraceae</taxon>
        <taxon>Rhizophagus</taxon>
    </lineage>
</organism>
<proteinExistence type="predicted"/>
<comment type="caution">
    <text evidence="1">The sequence shown here is derived from an EMBL/GenBank/DDBJ whole genome shotgun (WGS) entry which is preliminary data.</text>
</comment>
<gene>
    <name evidence="1" type="ORF">RhiirA4_423479</name>
</gene>
<reference evidence="1 2" key="1">
    <citation type="submission" date="2015-10" db="EMBL/GenBank/DDBJ databases">
        <title>Genome analyses suggest a sexual origin of heterokaryosis in a supposedly ancient asexual fungus.</title>
        <authorList>
            <person name="Ropars J."/>
            <person name="Sedzielewska K."/>
            <person name="Noel J."/>
            <person name="Charron P."/>
            <person name="Farinelli L."/>
            <person name="Marton T."/>
            <person name="Kruger M."/>
            <person name="Pelin A."/>
            <person name="Brachmann A."/>
            <person name="Corradi N."/>
        </authorList>
    </citation>
    <scope>NUCLEOTIDE SEQUENCE [LARGE SCALE GENOMIC DNA]</scope>
    <source>
        <strain evidence="1 2">A4</strain>
    </source>
</reference>
<sequence>MSDMSDELLSLRHERALELLQKPEIKEFFEDRNKRFINITALKEWEEAGEPFEEDDEILASLEYMKSEAHKIGVSSGSVSNVTGTGGCNSANGGERKIGTIAFFKIEDHALYNCESRFWIKIQKVGKPSELWQYCGTIQNLNTDQKKEIFYVQIIHKKIVKMRKILFFVLIDLSTLKKSID</sequence>
<dbReference type="AlphaFoldDB" id="A0A2I1GTX8"/>
<dbReference type="VEuPathDB" id="FungiDB:RhiirA1_389227"/>
<accession>A0A2I1GTX8</accession>
<evidence type="ECO:0000313" key="1">
    <source>
        <dbReference type="EMBL" id="PKY50108.1"/>
    </source>
</evidence>
<dbReference type="VEuPathDB" id="FungiDB:FUN_024001"/>
<dbReference type="EMBL" id="LLXI01000826">
    <property type="protein sequence ID" value="PKY50108.1"/>
    <property type="molecule type" value="Genomic_DNA"/>
</dbReference>
<name>A0A2I1GTX8_9GLOM</name>
<keyword evidence="2" id="KW-1185">Reference proteome</keyword>
<protein>
    <submittedName>
        <fullName evidence="1">Uncharacterized protein</fullName>
    </submittedName>
</protein>
<evidence type="ECO:0000313" key="2">
    <source>
        <dbReference type="Proteomes" id="UP000234323"/>
    </source>
</evidence>